<dbReference type="InterPro" id="IPR011989">
    <property type="entry name" value="ARM-like"/>
</dbReference>
<evidence type="ECO:0000313" key="2">
    <source>
        <dbReference type="Proteomes" id="UP000054359"/>
    </source>
</evidence>
<dbReference type="OMA" id="VKGWLEH"/>
<dbReference type="OrthoDB" id="435593at2759"/>
<feature type="non-terminal residue" evidence="1">
    <location>
        <position position="75"/>
    </location>
</feature>
<dbReference type="EMBL" id="KK122328">
    <property type="protein sequence ID" value="KFM82506.1"/>
    <property type="molecule type" value="Genomic_DNA"/>
</dbReference>
<keyword evidence="2" id="KW-1185">Reference proteome</keyword>
<dbReference type="Proteomes" id="UP000054359">
    <property type="component" value="Unassembled WGS sequence"/>
</dbReference>
<name>A0A087UYR7_STEMI</name>
<reference evidence="1 2" key="1">
    <citation type="submission" date="2013-11" db="EMBL/GenBank/DDBJ databases">
        <title>Genome sequencing of Stegodyphus mimosarum.</title>
        <authorList>
            <person name="Bechsgaard J."/>
        </authorList>
    </citation>
    <scope>NUCLEOTIDE SEQUENCE [LARGE SCALE GENOMIC DNA]</scope>
</reference>
<dbReference type="AlphaFoldDB" id="A0A087UYR7"/>
<evidence type="ECO:0000313" key="1">
    <source>
        <dbReference type="EMBL" id="KFM82506.1"/>
    </source>
</evidence>
<proteinExistence type="predicted"/>
<sequence>MLSNVADVLYELVLFDKESVKGWLEHTLRLLPSQSSSGTVTATPEQLTEFHANIISAEHVKTVVALMRDFARLYR</sequence>
<gene>
    <name evidence="1" type="ORF">X975_06792</name>
</gene>
<accession>A0A087UYR7</accession>
<dbReference type="Gene3D" id="1.25.10.10">
    <property type="entry name" value="Leucine-rich Repeat Variant"/>
    <property type="match status" value="1"/>
</dbReference>
<organism evidence="1 2">
    <name type="scientific">Stegodyphus mimosarum</name>
    <name type="common">African social velvet spider</name>
    <dbReference type="NCBI Taxonomy" id="407821"/>
    <lineage>
        <taxon>Eukaryota</taxon>
        <taxon>Metazoa</taxon>
        <taxon>Ecdysozoa</taxon>
        <taxon>Arthropoda</taxon>
        <taxon>Chelicerata</taxon>
        <taxon>Arachnida</taxon>
        <taxon>Araneae</taxon>
        <taxon>Araneomorphae</taxon>
        <taxon>Entelegynae</taxon>
        <taxon>Eresoidea</taxon>
        <taxon>Eresidae</taxon>
        <taxon>Stegodyphus</taxon>
    </lineage>
</organism>
<protein>
    <submittedName>
        <fullName evidence="1">Transportin-3</fullName>
    </submittedName>
</protein>
<dbReference type="STRING" id="407821.A0A087UYR7"/>